<keyword evidence="1" id="KW-1185">Reference proteome</keyword>
<dbReference type="OrthoDB" id="9988377at2759"/>
<dbReference type="SMR" id="A0A6P4XIQ3"/>
<evidence type="ECO:0000313" key="2">
    <source>
        <dbReference type="RefSeq" id="XP_019616435.1"/>
    </source>
</evidence>
<evidence type="ECO:0000313" key="1">
    <source>
        <dbReference type="Proteomes" id="UP000515135"/>
    </source>
</evidence>
<accession>A0A6P4XIQ3</accession>
<gene>
    <name evidence="2" type="primary">LOC109463960</name>
</gene>
<dbReference type="Proteomes" id="UP000515135">
    <property type="component" value="Unplaced"/>
</dbReference>
<dbReference type="AlphaFoldDB" id="A0A6P4XIQ3"/>
<protein>
    <submittedName>
        <fullName evidence="2">Uncharacterized protein LOC109463960 isoform X1</fullName>
    </submittedName>
</protein>
<dbReference type="RefSeq" id="XP_019616435.1">
    <property type="nucleotide sequence ID" value="XM_019760876.1"/>
</dbReference>
<reference evidence="2" key="1">
    <citation type="submission" date="2025-08" db="UniProtKB">
        <authorList>
            <consortium name="RefSeq"/>
        </authorList>
    </citation>
    <scope>IDENTIFICATION</scope>
    <source>
        <tissue evidence="2">Gonad</tissue>
    </source>
</reference>
<name>A0A6P4XIQ3_BRABE</name>
<sequence length="209" mass="23781">MQTSFRYEMDVTHVRNSWKTSINRQNSSRRNMKLLLKGLHDQIHQLEDGGNAVPMATVARHHRLGRLTEILDDVIDILKTLRRAIKSSETNSDSVVWGNIANMAAEISQGSSQLLDASNKLPNPSETDGHAIEQSLIDIHTAIEDILKQLRSLTEEGRRCTDNQLREMFGNPRLHPRTVDALQRKLPERYIRDIPDAMREPMIGEDNGL</sequence>
<dbReference type="KEGG" id="bbel:109463960"/>
<dbReference type="GeneID" id="109463960"/>
<organism evidence="1 2">
    <name type="scientific">Branchiostoma belcheri</name>
    <name type="common">Amphioxus</name>
    <dbReference type="NCBI Taxonomy" id="7741"/>
    <lineage>
        <taxon>Eukaryota</taxon>
        <taxon>Metazoa</taxon>
        <taxon>Chordata</taxon>
        <taxon>Cephalochordata</taxon>
        <taxon>Leptocardii</taxon>
        <taxon>Amphioxiformes</taxon>
        <taxon>Branchiostomatidae</taxon>
        <taxon>Branchiostoma</taxon>
    </lineage>
</organism>
<proteinExistence type="predicted"/>